<comment type="caution">
    <text evidence="1">The sequence shown here is derived from an EMBL/GenBank/DDBJ whole genome shotgun (WGS) entry which is preliminary data.</text>
</comment>
<organism evidence="1 2">
    <name type="scientific">Bauhinia variegata</name>
    <name type="common">Purple orchid tree</name>
    <name type="synonym">Phanera variegata</name>
    <dbReference type="NCBI Taxonomy" id="167791"/>
    <lineage>
        <taxon>Eukaryota</taxon>
        <taxon>Viridiplantae</taxon>
        <taxon>Streptophyta</taxon>
        <taxon>Embryophyta</taxon>
        <taxon>Tracheophyta</taxon>
        <taxon>Spermatophyta</taxon>
        <taxon>Magnoliopsida</taxon>
        <taxon>eudicotyledons</taxon>
        <taxon>Gunneridae</taxon>
        <taxon>Pentapetalae</taxon>
        <taxon>rosids</taxon>
        <taxon>fabids</taxon>
        <taxon>Fabales</taxon>
        <taxon>Fabaceae</taxon>
        <taxon>Cercidoideae</taxon>
        <taxon>Cercideae</taxon>
        <taxon>Bauhiniinae</taxon>
        <taxon>Bauhinia</taxon>
    </lineage>
</organism>
<dbReference type="Proteomes" id="UP000828941">
    <property type="component" value="Chromosome 4"/>
</dbReference>
<protein>
    <submittedName>
        <fullName evidence="1">Uncharacterized protein</fullName>
    </submittedName>
</protein>
<keyword evidence="2" id="KW-1185">Reference proteome</keyword>
<dbReference type="EMBL" id="CM039429">
    <property type="protein sequence ID" value="KAI4349005.1"/>
    <property type="molecule type" value="Genomic_DNA"/>
</dbReference>
<sequence length="526" mass="60004">MAQKHLHQLLQEDQEPFLLDKYISDRRTQLKRPNPKTNMQVKKRKSIYQTSHFPANLCKNACFYSFPDTPDLTKSPLFDLASPVKSPCKSPNVIFLHVPARTAALLLQAALRIQKQSTSSKTKTQNKNNGFGLFGSLFKRLTHRKREIEGNGVKVSVKDILRWDSPVVGKKISNGSKRQEPEKMEFHKEKNSSDVSPCEMGFSCSSNGRLSSAVWSESNEDKSLDLEPSTSGHSDDEFQEIDFVCKQKHGIDCVCCDDGFCESPFHFVLQRSPSSGRRTPELPSPTSSPSRRRTEDEKSDGGAEGLKKFQSGEEEEEEEEEKEQCSPVSVLDPPFEDDDDGQENDDGFDLECSYAIVQRTKQQLLYKLRRFEKLAELDPIELEKRMLDQEEDETFMVEDECEDDDTVTFNKGKDFEGLFKESICHERGKIPEDLKRLVSDLIMEEEREAKSLEGRETVMKRVCKRLEMWKGVESNTIDMMIEEDFCREDGQWKKNGGKSSELAGELELAILGFLVEELSDELVGLE</sequence>
<gene>
    <name evidence="1" type="ORF">L6164_009664</name>
</gene>
<name>A0ACB9PKE2_BAUVA</name>
<reference evidence="1 2" key="1">
    <citation type="journal article" date="2022" name="DNA Res.">
        <title>Chromosomal-level genome assembly of the orchid tree Bauhinia variegata (Leguminosae; Cercidoideae) supports the allotetraploid origin hypothesis of Bauhinia.</title>
        <authorList>
            <person name="Zhong Y."/>
            <person name="Chen Y."/>
            <person name="Zheng D."/>
            <person name="Pang J."/>
            <person name="Liu Y."/>
            <person name="Luo S."/>
            <person name="Meng S."/>
            <person name="Qian L."/>
            <person name="Wei D."/>
            <person name="Dai S."/>
            <person name="Zhou R."/>
        </authorList>
    </citation>
    <scope>NUCLEOTIDE SEQUENCE [LARGE SCALE GENOMIC DNA]</scope>
    <source>
        <tissue evidence="1">Leaf</tissue>
    </source>
</reference>
<evidence type="ECO:0000313" key="1">
    <source>
        <dbReference type="EMBL" id="KAI4349005.1"/>
    </source>
</evidence>
<evidence type="ECO:0000313" key="2">
    <source>
        <dbReference type="Proteomes" id="UP000828941"/>
    </source>
</evidence>
<proteinExistence type="predicted"/>
<accession>A0ACB9PKE2</accession>